<dbReference type="PANTHER" id="PTHR36427">
    <property type="entry name" value="54S RIBOSOMAL PROTEIN L1, MITOCHONDRIAL"/>
    <property type="match status" value="1"/>
</dbReference>
<dbReference type="CDD" id="cd00403">
    <property type="entry name" value="Ribosomal_L1"/>
    <property type="match status" value="1"/>
</dbReference>
<sequence>MNKHSTSSLTIFAHCVDLLFSGFKMALGAGGRLITLAGVLQQKISSSYSLLCPLTQVRNYAARKGTRERARKKKVKKEVVKKVFIPENKRVKKAEIIPFNLIYTEDSKKKESIDDVWFESIYRRKIYSFNEAVECHRDTHHPSRYDAPNGFIEAFIEINMQSERPTKLMEKFSRSVYMPHIFDHGEKRNVIAFVKTEEIKNLARNAGAEVVGGKEIITKIQTGEISANDFTAAVAHPEIMVDLTVVRGLLKRKFPNPRNGTLGLDLADMIKKILHGINYTVNPYERQPQLGIITAPIGTLSMDTKQLEENFIALVKDVESVRPKREGDFVFRTSLKSPPTTESLKINFEQYLVDVKPNNAEDSDEEDEAVISNTV</sequence>
<dbReference type="GO" id="GO:1990904">
    <property type="term" value="C:ribonucleoprotein complex"/>
    <property type="evidence" value="ECO:0007669"/>
    <property type="project" value="UniProtKB-KW"/>
</dbReference>
<proteinExistence type="inferred from homology"/>
<comment type="caution">
    <text evidence="4">The sequence shown here is derived from an EMBL/GenBank/DDBJ whole genome shotgun (WGS) entry which is preliminary data.</text>
</comment>
<accession>A0A8J2H9C4</accession>
<evidence type="ECO:0000313" key="4">
    <source>
        <dbReference type="EMBL" id="CAG5087389.1"/>
    </source>
</evidence>
<keyword evidence="3" id="KW-0687">Ribonucleoprotein</keyword>
<dbReference type="Gene3D" id="3.40.50.790">
    <property type="match status" value="1"/>
</dbReference>
<dbReference type="InterPro" id="IPR028364">
    <property type="entry name" value="Ribosomal_uL1/biogenesis"/>
</dbReference>
<comment type="similarity">
    <text evidence="1">Belongs to the universal ribosomal protein uL1 family.</text>
</comment>
<gene>
    <name evidence="4" type="ORF">HICCMSTLAB_LOCUS4501</name>
</gene>
<evidence type="ECO:0000313" key="5">
    <source>
        <dbReference type="Proteomes" id="UP000786811"/>
    </source>
</evidence>
<dbReference type="SUPFAM" id="SSF56808">
    <property type="entry name" value="Ribosomal protein L1"/>
    <property type="match status" value="1"/>
</dbReference>
<keyword evidence="5" id="KW-1185">Reference proteome</keyword>
<evidence type="ECO:0000256" key="1">
    <source>
        <dbReference type="ARBA" id="ARBA00010531"/>
    </source>
</evidence>
<reference evidence="4" key="1">
    <citation type="submission" date="2021-04" db="EMBL/GenBank/DDBJ databases">
        <authorList>
            <person name="Chebbi M.A.C M."/>
        </authorList>
    </citation>
    <scope>NUCLEOTIDE SEQUENCE</scope>
</reference>
<dbReference type="GO" id="GO:0005840">
    <property type="term" value="C:ribosome"/>
    <property type="evidence" value="ECO:0007669"/>
    <property type="project" value="UniProtKB-KW"/>
</dbReference>
<evidence type="ECO:0000256" key="2">
    <source>
        <dbReference type="ARBA" id="ARBA00022980"/>
    </source>
</evidence>
<dbReference type="InterPro" id="IPR016095">
    <property type="entry name" value="Ribosomal_uL1_3-a/b-sand"/>
</dbReference>
<evidence type="ECO:0000256" key="3">
    <source>
        <dbReference type="ARBA" id="ARBA00023274"/>
    </source>
</evidence>
<dbReference type="Gene3D" id="3.30.190.20">
    <property type="match status" value="1"/>
</dbReference>
<dbReference type="AlphaFoldDB" id="A0A8J2H9C4"/>
<dbReference type="Pfam" id="PF00687">
    <property type="entry name" value="Ribosomal_L1"/>
    <property type="match status" value="1"/>
</dbReference>
<protein>
    <submittedName>
        <fullName evidence="4">Mitochondrial (Mus musculus)</fullName>
    </submittedName>
</protein>
<organism evidence="4 5">
    <name type="scientific">Cotesia congregata</name>
    <name type="common">Parasitoid wasp</name>
    <name type="synonym">Apanteles congregatus</name>
    <dbReference type="NCBI Taxonomy" id="51543"/>
    <lineage>
        <taxon>Eukaryota</taxon>
        <taxon>Metazoa</taxon>
        <taxon>Ecdysozoa</taxon>
        <taxon>Arthropoda</taxon>
        <taxon>Hexapoda</taxon>
        <taxon>Insecta</taxon>
        <taxon>Pterygota</taxon>
        <taxon>Neoptera</taxon>
        <taxon>Endopterygota</taxon>
        <taxon>Hymenoptera</taxon>
        <taxon>Apocrita</taxon>
        <taxon>Ichneumonoidea</taxon>
        <taxon>Braconidae</taxon>
        <taxon>Microgastrinae</taxon>
        <taxon>Cotesia</taxon>
    </lineage>
</organism>
<keyword evidence="2" id="KW-0689">Ribosomal protein</keyword>
<dbReference type="Proteomes" id="UP000786811">
    <property type="component" value="Unassembled WGS sequence"/>
</dbReference>
<dbReference type="EMBL" id="CAJNRD030001119">
    <property type="protein sequence ID" value="CAG5087389.1"/>
    <property type="molecule type" value="Genomic_DNA"/>
</dbReference>
<name>A0A8J2H9C4_COTCN</name>
<dbReference type="OrthoDB" id="1747252at2759"/>
<dbReference type="InterPro" id="IPR023674">
    <property type="entry name" value="Ribosomal_uL1-like"/>
</dbReference>
<dbReference type="PANTHER" id="PTHR36427:SF3">
    <property type="entry name" value="LARGE RIBOSOMAL SUBUNIT PROTEIN UL1M"/>
    <property type="match status" value="1"/>
</dbReference>